<dbReference type="EMBL" id="WLYK01000016">
    <property type="protein sequence ID" value="MTD17182.1"/>
    <property type="molecule type" value="Genomic_DNA"/>
</dbReference>
<reference evidence="2 3" key="1">
    <citation type="submission" date="2019-11" db="EMBL/GenBank/DDBJ databases">
        <authorList>
            <person name="Jiang L.-Q."/>
        </authorList>
    </citation>
    <scope>NUCLEOTIDE SEQUENCE [LARGE SCALE GENOMIC DNA]</scope>
    <source>
        <strain evidence="2 3">YIM 132087</strain>
    </source>
</reference>
<dbReference type="Proteomes" id="UP000460221">
    <property type="component" value="Unassembled WGS sequence"/>
</dbReference>
<dbReference type="AlphaFoldDB" id="A0A7K1FSQ3"/>
<evidence type="ECO:0000313" key="2">
    <source>
        <dbReference type="EMBL" id="MTD17182.1"/>
    </source>
</evidence>
<feature type="compositionally biased region" description="Basic residues" evidence="1">
    <location>
        <begin position="108"/>
        <end position="121"/>
    </location>
</feature>
<dbReference type="RefSeq" id="WP_154771181.1">
    <property type="nucleotide sequence ID" value="NZ_WLYK01000016.1"/>
</dbReference>
<sequence length="127" mass="14322">MQLQEMYDYIAALLADAAIRPDDEDETAFELRKLALIARARVVLDIIEAQTVHELRSTVPQTSYGDIGLAQGISKQASRIRHTKLDQVLKVHQLDGRRHSMSKAVVPPRHRRTAAPTRRARREGTTS</sequence>
<gene>
    <name evidence="2" type="ORF">GIS00_24925</name>
</gene>
<evidence type="ECO:0000256" key="1">
    <source>
        <dbReference type="SAM" id="MobiDB-lite"/>
    </source>
</evidence>
<protein>
    <recommendedName>
        <fullName evidence="4">DUF222 domain-containing protein</fullName>
    </recommendedName>
</protein>
<feature type="region of interest" description="Disordered" evidence="1">
    <location>
        <begin position="97"/>
        <end position="127"/>
    </location>
</feature>
<name>A0A7K1FSQ3_9ACTN</name>
<keyword evidence="3" id="KW-1185">Reference proteome</keyword>
<accession>A0A7K1FSQ3</accession>
<proteinExistence type="predicted"/>
<evidence type="ECO:0008006" key="4">
    <source>
        <dbReference type="Google" id="ProtNLM"/>
    </source>
</evidence>
<organism evidence="2 3">
    <name type="scientific">Nakamurella alba</name>
    <dbReference type="NCBI Taxonomy" id="2665158"/>
    <lineage>
        <taxon>Bacteria</taxon>
        <taxon>Bacillati</taxon>
        <taxon>Actinomycetota</taxon>
        <taxon>Actinomycetes</taxon>
        <taxon>Nakamurellales</taxon>
        <taxon>Nakamurellaceae</taxon>
        <taxon>Nakamurella</taxon>
    </lineage>
</organism>
<comment type="caution">
    <text evidence="2">The sequence shown here is derived from an EMBL/GenBank/DDBJ whole genome shotgun (WGS) entry which is preliminary data.</text>
</comment>
<evidence type="ECO:0000313" key="3">
    <source>
        <dbReference type="Proteomes" id="UP000460221"/>
    </source>
</evidence>